<dbReference type="SUPFAM" id="SSF55874">
    <property type="entry name" value="ATPase domain of HSP90 chaperone/DNA topoisomerase II/histidine kinase"/>
    <property type="match status" value="1"/>
</dbReference>
<dbReference type="InterPro" id="IPR035965">
    <property type="entry name" value="PAS-like_dom_sf"/>
</dbReference>
<evidence type="ECO:0000256" key="2">
    <source>
        <dbReference type="ARBA" id="ARBA00012438"/>
    </source>
</evidence>
<dbReference type="PANTHER" id="PTHR43047">
    <property type="entry name" value="TWO-COMPONENT HISTIDINE PROTEIN KINASE"/>
    <property type="match status" value="1"/>
</dbReference>
<evidence type="ECO:0000256" key="8">
    <source>
        <dbReference type="SAM" id="Phobius"/>
    </source>
</evidence>
<evidence type="ECO:0000256" key="1">
    <source>
        <dbReference type="ARBA" id="ARBA00000085"/>
    </source>
</evidence>
<dbReference type="InterPro" id="IPR036890">
    <property type="entry name" value="HATPase_C_sf"/>
</dbReference>
<dbReference type="Pfam" id="PF02518">
    <property type="entry name" value="HATPase_c"/>
    <property type="match status" value="1"/>
</dbReference>
<comment type="catalytic activity">
    <reaction evidence="1">
        <text>ATP + protein L-histidine = ADP + protein N-phospho-L-histidine.</text>
        <dbReference type="EC" id="2.7.13.3"/>
    </reaction>
</comment>
<dbReference type="SUPFAM" id="SSF47384">
    <property type="entry name" value="Homodimeric domain of signal transducing histidine kinase"/>
    <property type="match status" value="1"/>
</dbReference>
<dbReference type="GO" id="GO:0000155">
    <property type="term" value="F:phosphorelay sensor kinase activity"/>
    <property type="evidence" value="ECO:0007669"/>
    <property type="project" value="InterPro"/>
</dbReference>
<feature type="transmembrane region" description="Helical" evidence="8">
    <location>
        <begin position="205"/>
        <end position="227"/>
    </location>
</feature>
<dbReference type="PRINTS" id="PR00344">
    <property type="entry name" value="BCTRLSENSOR"/>
</dbReference>
<dbReference type="FunFam" id="3.30.565.10:FF:000006">
    <property type="entry name" value="Sensor histidine kinase WalK"/>
    <property type="match status" value="1"/>
</dbReference>
<dbReference type="CDD" id="cd00130">
    <property type="entry name" value="PAS"/>
    <property type="match status" value="1"/>
</dbReference>
<keyword evidence="8" id="KW-0472">Membrane</keyword>
<evidence type="ECO:0000256" key="3">
    <source>
        <dbReference type="ARBA" id="ARBA00022553"/>
    </source>
</evidence>
<evidence type="ECO:0000256" key="5">
    <source>
        <dbReference type="ARBA" id="ARBA00022777"/>
    </source>
</evidence>
<dbReference type="CDD" id="cd16922">
    <property type="entry name" value="HATPase_EvgS-ArcB-TorS-like"/>
    <property type="match status" value="1"/>
</dbReference>
<name>A0A840API3_9HYPH</name>
<evidence type="ECO:0000256" key="7">
    <source>
        <dbReference type="SAM" id="MobiDB-lite"/>
    </source>
</evidence>
<feature type="domain" description="Histidine kinase" evidence="9">
    <location>
        <begin position="541"/>
        <end position="760"/>
    </location>
</feature>
<sequence>MSIGRIFSRRRDRIRGHARLVAQPAYEKLLAAEPILRRCIPVIIILFLVVIAVSRGTHLYDARLDREFQARETMGLLASLVARTLSDAEAALPDDRYAMGLQNALDDALPDGALAGGRRLFVTDPTGRIIASAPRVLSDEGRDFNDVVDGAQPLVIFGERAGTMTVTLEDGSPALAAARLLPGRAGYLAVLTPLSDIYRGWRAEVSVNVTAFVGTTAILLVILYGYFAQSARAQQADRIYAETYDRFDTALRRGRCGLWDWDLARGRLFWSKSMFELVGMTPRDTLLSFGEVDALVHPDDGDLMDLVETLYESNETTVDRMFRMRKAGGGFVWLRIRVELVDAETPEPHLIGIAVDVTEQMRLAEHSRTADLRLRDAIETISEAFVLWDSENRLVMCNSKYQQLHGIPDAVLAVGAPYAEVIAAGRQPIVRSQVPGDGGPEAGARSFEAQLNDGRWLQINERRTKDGGFVSVGTDITTIKRHEEKLIDGERRLMATIADLRLSRQKLEQQARENDELAKKYSDEKDRAEAANRAKSEFLANISHELRTPLNAIIGFSEIMQSGLFGPLGSPKYGEYCQDIHQSGNFLLNVINDVLDMARIEAGRMTLDLERLELNEIIEEAARVMGPEADARHVSIEIDLEPDLHLPADRRAVKQMVLNLLSNAVKFTPGAGRVHVRARKIGGAVTITIEDNGIGIPREALKKLGRPFEQVQNQFTKSHKGSGLGLAITGSLAQLHGGAMRIRSHEGKGTIVAVRLPLDRHDVETRPTGASAGAALRLGASAEPSR</sequence>
<dbReference type="EC" id="2.7.13.3" evidence="2"/>
<protein>
    <recommendedName>
        <fullName evidence="2">histidine kinase</fullName>
        <ecNumber evidence="2">2.7.13.3</ecNumber>
    </recommendedName>
</protein>
<feature type="region of interest" description="Disordered" evidence="7">
    <location>
        <begin position="763"/>
        <end position="786"/>
    </location>
</feature>
<dbReference type="SMART" id="SM00387">
    <property type="entry name" value="HATPase_c"/>
    <property type="match status" value="1"/>
</dbReference>
<dbReference type="SMART" id="SM00091">
    <property type="entry name" value="PAS"/>
    <property type="match status" value="2"/>
</dbReference>
<keyword evidence="4 10" id="KW-0808">Transferase</keyword>
<feature type="coiled-coil region" evidence="6">
    <location>
        <begin position="490"/>
        <end position="534"/>
    </location>
</feature>
<keyword evidence="3" id="KW-0597">Phosphoprotein</keyword>
<dbReference type="InterPro" id="IPR000014">
    <property type="entry name" value="PAS"/>
</dbReference>
<feature type="transmembrane region" description="Helical" evidence="8">
    <location>
        <begin position="35"/>
        <end position="53"/>
    </location>
</feature>
<dbReference type="InterPro" id="IPR005467">
    <property type="entry name" value="His_kinase_dom"/>
</dbReference>
<dbReference type="InterPro" id="IPR003661">
    <property type="entry name" value="HisK_dim/P_dom"/>
</dbReference>
<dbReference type="Gene3D" id="1.10.287.130">
    <property type="match status" value="1"/>
</dbReference>
<keyword evidence="5 10" id="KW-0418">Kinase</keyword>
<dbReference type="EMBL" id="JACIDS010000002">
    <property type="protein sequence ID" value="MBB3930761.1"/>
    <property type="molecule type" value="Genomic_DNA"/>
</dbReference>
<accession>A0A840API3</accession>
<dbReference type="InterPro" id="IPR004358">
    <property type="entry name" value="Sig_transdc_His_kin-like_C"/>
</dbReference>
<organism evidence="10 11">
    <name type="scientific">Kaistia hirudinis</name>
    <dbReference type="NCBI Taxonomy" id="1293440"/>
    <lineage>
        <taxon>Bacteria</taxon>
        <taxon>Pseudomonadati</taxon>
        <taxon>Pseudomonadota</taxon>
        <taxon>Alphaproteobacteria</taxon>
        <taxon>Hyphomicrobiales</taxon>
        <taxon>Kaistiaceae</taxon>
        <taxon>Kaistia</taxon>
    </lineage>
</organism>
<evidence type="ECO:0000313" key="11">
    <source>
        <dbReference type="Proteomes" id="UP000553963"/>
    </source>
</evidence>
<evidence type="ECO:0000256" key="4">
    <source>
        <dbReference type="ARBA" id="ARBA00022679"/>
    </source>
</evidence>
<dbReference type="InterPro" id="IPR036097">
    <property type="entry name" value="HisK_dim/P_sf"/>
</dbReference>
<dbReference type="Gene3D" id="3.30.450.20">
    <property type="entry name" value="PAS domain"/>
    <property type="match status" value="2"/>
</dbReference>
<dbReference type="CDD" id="cd00082">
    <property type="entry name" value="HisKA"/>
    <property type="match status" value="1"/>
</dbReference>
<dbReference type="Pfam" id="PF12860">
    <property type="entry name" value="PAS_7"/>
    <property type="match status" value="1"/>
</dbReference>
<keyword evidence="8" id="KW-0812">Transmembrane</keyword>
<reference evidence="10 11" key="1">
    <citation type="submission" date="2020-08" db="EMBL/GenBank/DDBJ databases">
        <title>Genomic Encyclopedia of Type Strains, Phase IV (KMG-IV): sequencing the most valuable type-strain genomes for metagenomic binning, comparative biology and taxonomic classification.</title>
        <authorList>
            <person name="Goeker M."/>
        </authorList>
    </citation>
    <scope>NUCLEOTIDE SEQUENCE [LARGE SCALE GENOMIC DNA]</scope>
    <source>
        <strain evidence="10 11">DSM 25966</strain>
    </source>
</reference>
<dbReference type="AlphaFoldDB" id="A0A840API3"/>
<dbReference type="Gene3D" id="3.30.565.10">
    <property type="entry name" value="Histidine kinase-like ATPase, C-terminal domain"/>
    <property type="match status" value="1"/>
</dbReference>
<evidence type="ECO:0000259" key="9">
    <source>
        <dbReference type="PROSITE" id="PS50109"/>
    </source>
</evidence>
<evidence type="ECO:0000256" key="6">
    <source>
        <dbReference type="SAM" id="Coils"/>
    </source>
</evidence>
<dbReference type="PANTHER" id="PTHR43047:SF72">
    <property type="entry name" value="OSMOSENSING HISTIDINE PROTEIN KINASE SLN1"/>
    <property type="match status" value="1"/>
</dbReference>
<dbReference type="GO" id="GO:0005886">
    <property type="term" value="C:plasma membrane"/>
    <property type="evidence" value="ECO:0007669"/>
    <property type="project" value="TreeGrafter"/>
</dbReference>
<dbReference type="PROSITE" id="PS50109">
    <property type="entry name" value="HIS_KIN"/>
    <property type="match status" value="1"/>
</dbReference>
<dbReference type="InterPro" id="IPR013655">
    <property type="entry name" value="PAS_fold_3"/>
</dbReference>
<dbReference type="Proteomes" id="UP000553963">
    <property type="component" value="Unassembled WGS sequence"/>
</dbReference>
<keyword evidence="6" id="KW-0175">Coiled coil</keyword>
<dbReference type="SMART" id="SM00086">
    <property type="entry name" value="PAC"/>
    <property type="match status" value="1"/>
</dbReference>
<keyword evidence="8" id="KW-1133">Transmembrane helix</keyword>
<dbReference type="GO" id="GO:0009927">
    <property type="term" value="F:histidine phosphotransfer kinase activity"/>
    <property type="evidence" value="ECO:0007669"/>
    <property type="project" value="TreeGrafter"/>
</dbReference>
<comment type="caution">
    <text evidence="10">The sequence shown here is derived from an EMBL/GenBank/DDBJ whole genome shotgun (WGS) entry which is preliminary data.</text>
</comment>
<dbReference type="InterPro" id="IPR001610">
    <property type="entry name" value="PAC"/>
</dbReference>
<dbReference type="SMART" id="SM00388">
    <property type="entry name" value="HisKA"/>
    <property type="match status" value="1"/>
</dbReference>
<feature type="compositionally biased region" description="Low complexity" evidence="7">
    <location>
        <begin position="769"/>
        <end position="786"/>
    </location>
</feature>
<dbReference type="InterPro" id="IPR003594">
    <property type="entry name" value="HATPase_dom"/>
</dbReference>
<proteinExistence type="predicted"/>
<dbReference type="Pfam" id="PF00512">
    <property type="entry name" value="HisKA"/>
    <property type="match status" value="1"/>
</dbReference>
<keyword evidence="11" id="KW-1185">Reference proteome</keyword>
<dbReference type="SUPFAM" id="SSF55785">
    <property type="entry name" value="PYP-like sensor domain (PAS domain)"/>
    <property type="match status" value="2"/>
</dbReference>
<gene>
    <name evidence="10" type="ORF">GGR25_001800</name>
</gene>
<dbReference type="Pfam" id="PF08447">
    <property type="entry name" value="PAS_3"/>
    <property type="match status" value="1"/>
</dbReference>
<evidence type="ECO:0000313" key="10">
    <source>
        <dbReference type="EMBL" id="MBB3930761.1"/>
    </source>
</evidence>